<organism evidence="2">
    <name type="scientific">marine sediment metagenome</name>
    <dbReference type="NCBI Taxonomy" id="412755"/>
    <lineage>
        <taxon>unclassified sequences</taxon>
        <taxon>metagenomes</taxon>
        <taxon>ecological metagenomes</taxon>
    </lineage>
</organism>
<evidence type="ECO:0000259" key="1">
    <source>
        <dbReference type="Pfam" id="PF00534"/>
    </source>
</evidence>
<dbReference type="Gene3D" id="3.40.50.2000">
    <property type="entry name" value="Glycogen Phosphorylase B"/>
    <property type="match status" value="2"/>
</dbReference>
<dbReference type="Pfam" id="PF00534">
    <property type="entry name" value="Glycos_transf_1"/>
    <property type="match status" value="1"/>
</dbReference>
<gene>
    <name evidence="2" type="ORF">S06H3_22111</name>
</gene>
<feature type="domain" description="Glycosyl transferase family 1" evidence="1">
    <location>
        <begin position="120"/>
        <end position="235"/>
    </location>
</feature>
<accession>X1KY39</accession>
<dbReference type="CDD" id="cd03801">
    <property type="entry name" value="GT4_PimA-like"/>
    <property type="match status" value="1"/>
</dbReference>
<protein>
    <recommendedName>
        <fullName evidence="1">Glycosyl transferase family 1 domain-containing protein</fullName>
    </recommendedName>
</protein>
<sequence>LLNFKIIPVLWKSKYDYVIIEGYHSISLLLAILTAKLSKKKVALRTEAYLDKSKPVLVRYFKEIYLRLVLPLFDLIFYSSDSAKKYYIHYGVKHNILVFVPAAVDNDFFRKQINILGNSQDTIRNKLAISKTTVIILGVGRITNRKNWKELIDAFNVLRSKCNVALIIVGDGPDKKRLIEYVKLNKIGKVYFVGFKNQTEISPYYHTSDIFALTSKYDPSPKVLNEALNFGLPLV</sequence>
<reference evidence="2" key="1">
    <citation type="journal article" date="2014" name="Front. Microbiol.">
        <title>High frequency of phylogenetically diverse reductive dehalogenase-homologous genes in deep subseafloor sedimentary metagenomes.</title>
        <authorList>
            <person name="Kawai M."/>
            <person name="Futagami T."/>
            <person name="Toyoda A."/>
            <person name="Takaki Y."/>
            <person name="Nishi S."/>
            <person name="Hori S."/>
            <person name="Arai W."/>
            <person name="Tsubouchi T."/>
            <person name="Morono Y."/>
            <person name="Uchiyama I."/>
            <person name="Ito T."/>
            <person name="Fujiyama A."/>
            <person name="Inagaki F."/>
            <person name="Takami H."/>
        </authorList>
    </citation>
    <scope>NUCLEOTIDE SEQUENCE</scope>
    <source>
        <strain evidence="2">Expedition CK06-06</strain>
    </source>
</reference>
<evidence type="ECO:0000313" key="2">
    <source>
        <dbReference type="EMBL" id="GAI11638.1"/>
    </source>
</evidence>
<proteinExistence type="predicted"/>
<feature type="non-terminal residue" evidence="2">
    <location>
        <position position="235"/>
    </location>
</feature>
<dbReference type="EMBL" id="BARV01011743">
    <property type="protein sequence ID" value="GAI11638.1"/>
    <property type="molecule type" value="Genomic_DNA"/>
</dbReference>
<dbReference type="PANTHER" id="PTHR45947">
    <property type="entry name" value="SULFOQUINOVOSYL TRANSFERASE SQD2"/>
    <property type="match status" value="1"/>
</dbReference>
<dbReference type="PANTHER" id="PTHR45947:SF3">
    <property type="entry name" value="SULFOQUINOVOSYL TRANSFERASE SQD2"/>
    <property type="match status" value="1"/>
</dbReference>
<name>X1KY39_9ZZZZ</name>
<dbReference type="InterPro" id="IPR050194">
    <property type="entry name" value="Glycosyltransferase_grp1"/>
</dbReference>
<dbReference type="GO" id="GO:0016757">
    <property type="term" value="F:glycosyltransferase activity"/>
    <property type="evidence" value="ECO:0007669"/>
    <property type="project" value="InterPro"/>
</dbReference>
<dbReference type="SUPFAM" id="SSF53756">
    <property type="entry name" value="UDP-Glycosyltransferase/glycogen phosphorylase"/>
    <property type="match status" value="1"/>
</dbReference>
<dbReference type="AlphaFoldDB" id="X1KY39"/>
<dbReference type="InterPro" id="IPR001296">
    <property type="entry name" value="Glyco_trans_1"/>
</dbReference>
<feature type="non-terminal residue" evidence="2">
    <location>
        <position position="1"/>
    </location>
</feature>
<comment type="caution">
    <text evidence="2">The sequence shown here is derived from an EMBL/GenBank/DDBJ whole genome shotgun (WGS) entry which is preliminary data.</text>
</comment>